<protein>
    <recommendedName>
        <fullName evidence="4">VPS9 domain-containing protein</fullName>
    </recommendedName>
</protein>
<proteinExistence type="predicted"/>
<evidence type="ECO:0000313" key="2">
    <source>
        <dbReference type="EMBL" id="KAK8884734.1"/>
    </source>
</evidence>
<dbReference type="Proteomes" id="UP001470230">
    <property type="component" value="Unassembled WGS sequence"/>
</dbReference>
<evidence type="ECO:0000256" key="1">
    <source>
        <dbReference type="SAM" id="MobiDB-lite"/>
    </source>
</evidence>
<name>A0ABR2K0V0_9EUKA</name>
<dbReference type="EMBL" id="JAPFFF010000008">
    <property type="protein sequence ID" value="KAK8884734.1"/>
    <property type="molecule type" value="Genomic_DNA"/>
</dbReference>
<reference evidence="2 3" key="1">
    <citation type="submission" date="2024-04" db="EMBL/GenBank/DDBJ databases">
        <title>Tritrichomonas musculus Genome.</title>
        <authorList>
            <person name="Alves-Ferreira E."/>
            <person name="Grigg M."/>
            <person name="Lorenzi H."/>
            <person name="Galac M."/>
        </authorList>
    </citation>
    <scope>NUCLEOTIDE SEQUENCE [LARGE SCALE GENOMIC DNA]</scope>
    <source>
        <strain evidence="2 3">EAF2021</strain>
    </source>
</reference>
<organism evidence="2 3">
    <name type="scientific">Tritrichomonas musculus</name>
    <dbReference type="NCBI Taxonomy" id="1915356"/>
    <lineage>
        <taxon>Eukaryota</taxon>
        <taxon>Metamonada</taxon>
        <taxon>Parabasalia</taxon>
        <taxon>Tritrichomonadida</taxon>
        <taxon>Tritrichomonadidae</taxon>
        <taxon>Tritrichomonas</taxon>
    </lineage>
</organism>
<gene>
    <name evidence="2" type="ORF">M9Y10_043854</name>
</gene>
<feature type="compositionally biased region" description="Acidic residues" evidence="1">
    <location>
        <begin position="471"/>
        <end position="488"/>
    </location>
</feature>
<evidence type="ECO:0000313" key="3">
    <source>
        <dbReference type="Proteomes" id="UP001470230"/>
    </source>
</evidence>
<feature type="compositionally biased region" description="Low complexity" evidence="1">
    <location>
        <begin position="512"/>
        <end position="540"/>
    </location>
</feature>
<feature type="compositionally biased region" description="Basic and acidic residues" evidence="1">
    <location>
        <begin position="541"/>
        <end position="557"/>
    </location>
</feature>
<sequence>MGFPDEVYVTLSSNVEMVRFFSVEQYSGDTPYDPMITIGELTTFYNLTLLLPVKPYTENSPKKEECAYLPSFYQMIYHKIKFVEREILEQRAKHREKMRTFTDFIIDFLRKWPPTDDNMIISVKLDELKEHLIKDPVEVDQLIKKHNFYLSLINSVNNSLSTKAIVEEELRTVVDIISKTIDERTSFFPIHELQHKFERLFMHPLLPYSTRFEEIVLSFQTLDSQLFLKTLFSIIPPFLNDLGINKKPYDSALVLLLIRFLFDRIYEQNPFIFKEGEDLLHDLVNITFAQLNPPAEFSPPVEDRNTRIIDVFAYDEHFGQGVPPLQEMLFCTNPFDILDCVDKSLFSIEKAATVYNNYQTMVFPFEVTFELFMAVAIASQVSNWENMSVFVENYTPLSGLCPSFEFSKAKVVASTMQFQVMVAEMKGEAPKGDIDDKAKKATEYAANYSESIADYVSNGIVTLPEIQIIQEDEEEEKGEITNNEEEAIPDTTNNNEQNETANENINNDEESNICNDQEQTVNENSDNQNNNEDTNDNNNQTEKEITNEETNTEKDNNDDVTEYLNMEKDNNQDTNEPVPE</sequence>
<accession>A0ABR2K0V0</accession>
<feature type="region of interest" description="Disordered" evidence="1">
    <location>
        <begin position="471"/>
        <end position="580"/>
    </location>
</feature>
<evidence type="ECO:0008006" key="4">
    <source>
        <dbReference type="Google" id="ProtNLM"/>
    </source>
</evidence>
<comment type="caution">
    <text evidence="2">The sequence shown here is derived from an EMBL/GenBank/DDBJ whole genome shotgun (WGS) entry which is preliminary data.</text>
</comment>
<keyword evidence="3" id="KW-1185">Reference proteome</keyword>
<feature type="compositionally biased region" description="Low complexity" evidence="1">
    <location>
        <begin position="491"/>
        <end position="505"/>
    </location>
</feature>